<gene>
    <name evidence="1" type="ORF">KIW84_022155</name>
</gene>
<proteinExistence type="predicted"/>
<dbReference type="Gramene" id="Psat02G0215500-T1">
    <property type="protein sequence ID" value="KAI5435632.1"/>
    <property type="gene ID" value="KIW84_022155"/>
</dbReference>
<sequence length="171" mass="19220">MNILLDININAKKETLAYQERVPVSMRRMSAPMSRELLVLIEILCARPVIDPSLPSDTFNLKDWVINYVQKGQSDQIIIPHLIIGDINLSSLKRFMEIAERCIADHGADRPSMRGVLWNLKCCLQFQEAAIHGLAVEDNSDSIVELATQYAIVSFSLTRMFSGLVISDEGM</sequence>
<dbReference type="PANTHER" id="PTHR27003">
    <property type="entry name" value="OS07G0166700 PROTEIN"/>
    <property type="match status" value="1"/>
</dbReference>
<dbReference type="Proteomes" id="UP001058974">
    <property type="component" value="Chromosome 2"/>
</dbReference>
<dbReference type="EMBL" id="JAMSHJ010000002">
    <property type="protein sequence ID" value="KAI5435632.1"/>
    <property type="molecule type" value="Genomic_DNA"/>
</dbReference>
<dbReference type="GO" id="GO:0005886">
    <property type="term" value="C:plasma membrane"/>
    <property type="evidence" value="ECO:0007669"/>
    <property type="project" value="TreeGrafter"/>
</dbReference>
<dbReference type="PANTHER" id="PTHR27003:SF426">
    <property type="entry name" value="RECEPTOR-LIKE PROTEIN KINASE HERK 1"/>
    <property type="match status" value="1"/>
</dbReference>
<organism evidence="1 2">
    <name type="scientific">Pisum sativum</name>
    <name type="common">Garden pea</name>
    <name type="synonym">Lathyrus oleraceus</name>
    <dbReference type="NCBI Taxonomy" id="3888"/>
    <lineage>
        <taxon>Eukaryota</taxon>
        <taxon>Viridiplantae</taxon>
        <taxon>Streptophyta</taxon>
        <taxon>Embryophyta</taxon>
        <taxon>Tracheophyta</taxon>
        <taxon>Spermatophyta</taxon>
        <taxon>Magnoliopsida</taxon>
        <taxon>eudicotyledons</taxon>
        <taxon>Gunneridae</taxon>
        <taxon>Pentapetalae</taxon>
        <taxon>rosids</taxon>
        <taxon>fabids</taxon>
        <taxon>Fabales</taxon>
        <taxon>Fabaceae</taxon>
        <taxon>Papilionoideae</taxon>
        <taxon>50 kb inversion clade</taxon>
        <taxon>NPAAA clade</taxon>
        <taxon>Hologalegina</taxon>
        <taxon>IRL clade</taxon>
        <taxon>Fabeae</taxon>
        <taxon>Lathyrus</taxon>
    </lineage>
</organism>
<dbReference type="GO" id="GO:0004714">
    <property type="term" value="F:transmembrane receptor protein tyrosine kinase activity"/>
    <property type="evidence" value="ECO:0007669"/>
    <property type="project" value="InterPro"/>
</dbReference>
<dbReference type="Gene3D" id="1.10.510.10">
    <property type="entry name" value="Transferase(Phosphotransferase) domain 1"/>
    <property type="match status" value="1"/>
</dbReference>
<evidence type="ECO:0000313" key="1">
    <source>
        <dbReference type="EMBL" id="KAI5435632.1"/>
    </source>
</evidence>
<accession>A0A9D4YA02</accession>
<protein>
    <submittedName>
        <fullName evidence="1">Uncharacterized protein</fullName>
    </submittedName>
</protein>
<name>A0A9D4YA02_PEA</name>
<reference evidence="1 2" key="1">
    <citation type="journal article" date="2022" name="Nat. Genet.">
        <title>Improved pea reference genome and pan-genome highlight genomic features and evolutionary characteristics.</title>
        <authorList>
            <person name="Yang T."/>
            <person name="Liu R."/>
            <person name="Luo Y."/>
            <person name="Hu S."/>
            <person name="Wang D."/>
            <person name="Wang C."/>
            <person name="Pandey M.K."/>
            <person name="Ge S."/>
            <person name="Xu Q."/>
            <person name="Li N."/>
            <person name="Li G."/>
            <person name="Huang Y."/>
            <person name="Saxena R.K."/>
            <person name="Ji Y."/>
            <person name="Li M."/>
            <person name="Yan X."/>
            <person name="He Y."/>
            <person name="Liu Y."/>
            <person name="Wang X."/>
            <person name="Xiang C."/>
            <person name="Varshney R.K."/>
            <person name="Ding H."/>
            <person name="Gao S."/>
            <person name="Zong X."/>
        </authorList>
    </citation>
    <scope>NUCLEOTIDE SEQUENCE [LARGE SCALE GENOMIC DNA]</scope>
    <source>
        <strain evidence="1 2">cv. Zhongwan 6</strain>
    </source>
</reference>
<comment type="caution">
    <text evidence="1">The sequence shown here is derived from an EMBL/GenBank/DDBJ whole genome shotgun (WGS) entry which is preliminary data.</text>
</comment>
<dbReference type="AlphaFoldDB" id="A0A9D4YA02"/>
<dbReference type="InterPro" id="IPR045272">
    <property type="entry name" value="ANXUR1/2-like"/>
</dbReference>
<dbReference type="GO" id="GO:0009506">
    <property type="term" value="C:plasmodesma"/>
    <property type="evidence" value="ECO:0007669"/>
    <property type="project" value="TreeGrafter"/>
</dbReference>
<evidence type="ECO:0000313" key="2">
    <source>
        <dbReference type="Proteomes" id="UP001058974"/>
    </source>
</evidence>
<keyword evidence="2" id="KW-1185">Reference proteome</keyword>